<dbReference type="AlphaFoldDB" id="A0A371EV44"/>
<keyword evidence="2" id="KW-1185">Reference proteome</keyword>
<evidence type="ECO:0000313" key="2">
    <source>
        <dbReference type="Proteomes" id="UP000257109"/>
    </source>
</evidence>
<feature type="non-terminal residue" evidence="1">
    <location>
        <position position="1"/>
    </location>
</feature>
<dbReference type="EMBL" id="QJKJ01011910">
    <property type="protein sequence ID" value="RDX69935.1"/>
    <property type="molecule type" value="Genomic_DNA"/>
</dbReference>
<name>A0A371EV44_MUCPR</name>
<protein>
    <submittedName>
        <fullName evidence="1">Uncharacterized protein</fullName>
    </submittedName>
</protein>
<gene>
    <name evidence="1" type="ORF">CR513_50882</name>
</gene>
<accession>A0A371EV44</accession>
<reference evidence="1" key="1">
    <citation type="submission" date="2018-05" db="EMBL/GenBank/DDBJ databases">
        <title>Draft genome of Mucuna pruriens seed.</title>
        <authorList>
            <person name="Nnadi N.E."/>
            <person name="Vos R."/>
            <person name="Hasami M.H."/>
            <person name="Devisetty U.K."/>
            <person name="Aguiy J.C."/>
        </authorList>
    </citation>
    <scope>NUCLEOTIDE SEQUENCE [LARGE SCALE GENOMIC DNA]</scope>
    <source>
        <strain evidence="1">JCA_2017</strain>
    </source>
</reference>
<comment type="caution">
    <text evidence="1">The sequence shown here is derived from an EMBL/GenBank/DDBJ whole genome shotgun (WGS) entry which is preliminary data.</text>
</comment>
<evidence type="ECO:0000313" key="1">
    <source>
        <dbReference type="EMBL" id="RDX69935.1"/>
    </source>
</evidence>
<dbReference type="Proteomes" id="UP000257109">
    <property type="component" value="Unassembled WGS sequence"/>
</dbReference>
<organism evidence="1 2">
    <name type="scientific">Mucuna pruriens</name>
    <name type="common">Velvet bean</name>
    <name type="synonym">Dolichos pruriens</name>
    <dbReference type="NCBI Taxonomy" id="157652"/>
    <lineage>
        <taxon>Eukaryota</taxon>
        <taxon>Viridiplantae</taxon>
        <taxon>Streptophyta</taxon>
        <taxon>Embryophyta</taxon>
        <taxon>Tracheophyta</taxon>
        <taxon>Spermatophyta</taxon>
        <taxon>Magnoliopsida</taxon>
        <taxon>eudicotyledons</taxon>
        <taxon>Gunneridae</taxon>
        <taxon>Pentapetalae</taxon>
        <taxon>rosids</taxon>
        <taxon>fabids</taxon>
        <taxon>Fabales</taxon>
        <taxon>Fabaceae</taxon>
        <taxon>Papilionoideae</taxon>
        <taxon>50 kb inversion clade</taxon>
        <taxon>NPAAA clade</taxon>
        <taxon>indigoferoid/millettioid clade</taxon>
        <taxon>Phaseoleae</taxon>
        <taxon>Mucuna</taxon>
    </lineage>
</organism>
<sequence>MEREKDKRARVDDGVEVIESSFENNNNNAKKRNVYGISFTKEKKEVEEKDCFKAWDSHLAMGVFDFPWLKDGVTSKSDHCLDFEDNFSSSIERQDTLFKASGVDFSEEYGLCETPEASMAHIQEAKLVDDMWQPFESNGLELEAEDADLNRT</sequence>
<proteinExistence type="predicted"/>
<dbReference type="OrthoDB" id="749393at2759"/>